<keyword evidence="1" id="KW-0732">Signal</keyword>
<dbReference type="RefSeq" id="WP_079539594.1">
    <property type="nucleotide sequence ID" value="NZ_LT670844.1"/>
</dbReference>
<name>A0A1M6SYU9_9BRAD</name>
<gene>
    <name evidence="2" type="ORF">SAMN05444159_3410</name>
</gene>
<evidence type="ECO:0000313" key="2">
    <source>
        <dbReference type="EMBL" id="SHK49881.1"/>
    </source>
</evidence>
<organism evidence="2 3">
    <name type="scientific">Bradyrhizobium lablabi</name>
    <dbReference type="NCBI Taxonomy" id="722472"/>
    <lineage>
        <taxon>Bacteria</taxon>
        <taxon>Pseudomonadati</taxon>
        <taxon>Pseudomonadota</taxon>
        <taxon>Alphaproteobacteria</taxon>
        <taxon>Hyphomicrobiales</taxon>
        <taxon>Nitrobacteraceae</taxon>
        <taxon>Bradyrhizobium</taxon>
    </lineage>
</organism>
<feature type="chain" id="PRO_5013020011" evidence="1">
    <location>
        <begin position="21"/>
        <end position="130"/>
    </location>
</feature>
<sequence>MKRIILCLGILACSISVVNARDIGQWGAVDPEIREWYQALMQPDVPNASCCGEADAYWADEIHVKDGKTYATITDDRPDEPRGRPHVALGTEIEIPNNKLKWDRSNPTGHGIVFLSRGGYVFCYVQPGGV</sequence>
<evidence type="ECO:0000313" key="3">
    <source>
        <dbReference type="Proteomes" id="UP000189935"/>
    </source>
</evidence>
<accession>A0A1M6SYU9</accession>
<dbReference type="OrthoDB" id="8232423at2"/>
<dbReference type="Proteomes" id="UP000189935">
    <property type="component" value="Chromosome I"/>
</dbReference>
<dbReference type="AlphaFoldDB" id="A0A1M6SYU9"/>
<proteinExistence type="predicted"/>
<feature type="signal peptide" evidence="1">
    <location>
        <begin position="1"/>
        <end position="20"/>
    </location>
</feature>
<protein>
    <submittedName>
        <fullName evidence="2">Uncharacterized protein</fullName>
    </submittedName>
</protein>
<reference evidence="2 3" key="1">
    <citation type="submission" date="2016-11" db="EMBL/GenBank/DDBJ databases">
        <authorList>
            <person name="Jaros S."/>
            <person name="Januszkiewicz K."/>
            <person name="Wedrychowicz H."/>
        </authorList>
    </citation>
    <scope>NUCLEOTIDE SEQUENCE [LARGE SCALE GENOMIC DNA]</scope>
    <source>
        <strain evidence="2 3">GAS499</strain>
    </source>
</reference>
<dbReference type="EMBL" id="LT670844">
    <property type="protein sequence ID" value="SHK49881.1"/>
    <property type="molecule type" value="Genomic_DNA"/>
</dbReference>
<evidence type="ECO:0000256" key="1">
    <source>
        <dbReference type="SAM" id="SignalP"/>
    </source>
</evidence>